<reference evidence="2 3" key="1">
    <citation type="submission" date="2023-10" db="EMBL/GenBank/DDBJ databases">
        <title>Niallia locisalis sp.nov. isolated from a salt pond sample.</title>
        <authorList>
            <person name="Li X.-J."/>
            <person name="Dong L."/>
        </authorList>
    </citation>
    <scope>NUCLEOTIDE SEQUENCE [LARGE SCALE GENOMIC DNA]</scope>
    <source>
        <strain evidence="2 3">DSM 29761</strain>
    </source>
</reference>
<dbReference type="EMBL" id="CP137640">
    <property type="protein sequence ID" value="WVX82488.1"/>
    <property type="molecule type" value="Genomic_DNA"/>
</dbReference>
<evidence type="ECO:0000313" key="3">
    <source>
        <dbReference type="Proteomes" id="UP001357223"/>
    </source>
</evidence>
<feature type="transmembrane region" description="Helical" evidence="1">
    <location>
        <begin position="26"/>
        <end position="46"/>
    </location>
</feature>
<protein>
    <submittedName>
        <fullName evidence="2">FxsA family protein</fullName>
    </submittedName>
</protein>
<evidence type="ECO:0000256" key="1">
    <source>
        <dbReference type="SAM" id="Phobius"/>
    </source>
</evidence>
<keyword evidence="3" id="KW-1185">Reference proteome</keyword>
<dbReference type="PANTHER" id="PTHR35335">
    <property type="entry name" value="UPF0716 PROTEIN FXSA"/>
    <property type="match status" value="1"/>
</dbReference>
<dbReference type="Proteomes" id="UP001357223">
    <property type="component" value="Chromosome"/>
</dbReference>
<feature type="transmembrane region" description="Helical" evidence="1">
    <location>
        <begin position="71"/>
        <end position="100"/>
    </location>
</feature>
<gene>
    <name evidence="2" type="ORF">R4Z09_05765</name>
</gene>
<organism evidence="2 3">
    <name type="scientific">Niallia oryzisoli</name>
    <dbReference type="NCBI Taxonomy" id="1737571"/>
    <lineage>
        <taxon>Bacteria</taxon>
        <taxon>Bacillati</taxon>
        <taxon>Bacillota</taxon>
        <taxon>Bacilli</taxon>
        <taxon>Bacillales</taxon>
        <taxon>Bacillaceae</taxon>
        <taxon>Niallia</taxon>
    </lineage>
</organism>
<dbReference type="InterPro" id="IPR007313">
    <property type="entry name" value="FxsA"/>
</dbReference>
<keyword evidence="1" id="KW-1133">Transmembrane helix</keyword>
<proteinExistence type="predicted"/>
<accession>A0ABZ2CL56</accession>
<keyword evidence="1" id="KW-0472">Membrane</keyword>
<evidence type="ECO:0000313" key="2">
    <source>
        <dbReference type="EMBL" id="WVX82488.1"/>
    </source>
</evidence>
<dbReference type="Pfam" id="PF04186">
    <property type="entry name" value="FxsA"/>
    <property type="match status" value="1"/>
</dbReference>
<keyword evidence="1" id="KW-0812">Transmembrane</keyword>
<dbReference type="NCBIfam" id="NF008528">
    <property type="entry name" value="PRK11463.1-2"/>
    <property type="match status" value="1"/>
</dbReference>
<sequence>MRVLILLFILIPAAEIGVLLLSGNVIGIWPTIALLIITGVLGSYLAKKQGMNTLRKVQEQLQYGRLPGDEILNGVCILIGGVMLLSPGFLSDVLGLILLLPPTRAVMKPIILKMLQKWMNKTTFTIIR</sequence>
<dbReference type="PANTHER" id="PTHR35335:SF1">
    <property type="entry name" value="UPF0716 PROTEIN FXSA"/>
    <property type="match status" value="1"/>
</dbReference>
<dbReference type="RefSeq" id="WP_338451389.1">
    <property type="nucleotide sequence ID" value="NZ_CP137640.1"/>
</dbReference>
<name>A0ABZ2CL56_9BACI</name>